<evidence type="ECO:0000256" key="3">
    <source>
        <dbReference type="SAM" id="MobiDB-lite"/>
    </source>
</evidence>
<dbReference type="InterPro" id="IPR029063">
    <property type="entry name" value="SAM-dependent_MTases_sf"/>
</dbReference>
<evidence type="ECO:0000256" key="4">
    <source>
        <dbReference type="SAM" id="Phobius"/>
    </source>
</evidence>
<dbReference type="Pfam" id="PF04072">
    <property type="entry name" value="LCM"/>
    <property type="match status" value="1"/>
</dbReference>
<proteinExistence type="predicted"/>
<dbReference type="SUPFAM" id="SSF53335">
    <property type="entry name" value="S-adenosyl-L-methionine-dependent methyltransferases"/>
    <property type="match status" value="1"/>
</dbReference>
<name>A0AAD5Q907_PYTIN</name>
<dbReference type="GO" id="GO:0008168">
    <property type="term" value="F:methyltransferase activity"/>
    <property type="evidence" value="ECO:0007669"/>
    <property type="project" value="UniProtKB-KW"/>
</dbReference>
<feature type="transmembrane region" description="Helical" evidence="4">
    <location>
        <begin position="222"/>
        <end position="241"/>
    </location>
</feature>
<dbReference type="AlphaFoldDB" id="A0AAD5Q907"/>
<keyword evidence="1" id="KW-0489">Methyltransferase</keyword>
<accession>A0AAD5Q907</accession>
<reference evidence="5" key="1">
    <citation type="submission" date="2021-12" db="EMBL/GenBank/DDBJ databases">
        <title>Prjna785345.</title>
        <authorList>
            <person name="Rujirawat T."/>
            <person name="Krajaejun T."/>
        </authorList>
    </citation>
    <scope>NUCLEOTIDE SEQUENCE</scope>
    <source>
        <strain evidence="5">Pi057C3</strain>
    </source>
</reference>
<sequence length="595" mass="65950">MAPTGYDRSATSASVGLHVRLSSRAIHRLWVLLIAVQCINTIVLLGRAYIYLAYGLNPASFLRVVVAVFLTKDQQQFVHHNYTVIGGSFGVLAFLFIGSTWKTIRASRRSADRQISPTPPPAAPPFRGKPRPMGSFARVQRTVGGVQARILALWVSLGVRGERFEYGFVAREGLEMALQSMQAYSASQLITNTTIVLVAAVLIAISGLVHPLLTRVHHSNEAMRRFVSIVIEFILDFAWVGEYERSRLEIQQIMLLSWPELGLSMFPFVSGLISIRSLRRVLSSASDSRHLIVPEETNVLTNAPEHRPTSGPRSDDSLIAIRTALPSRVVHCCHHVLTLYGLVILAVAIVASTVSRRHIWSQTNRLEADSCVFPLAPWLVSHAACIGLVVNCSKLGISGRAEELVEGLHGVHASTVAYLAVTDCPELEIPPSINLPSEKFTNLVSVVMGQMLAKALHYVVADLSQEDWSIELERRGFDQQQPTLWVLEGLLYYMTKDSIVRCEQQDEGDSDALWSAHALKYGEDDPRQGVLTLLHWPLFVNADLGRRGQFFGRDWTPLHLRLSSSSEDDSGDDVMRWFLVSATKTTSEPTFGPQS</sequence>
<feature type="transmembrane region" description="Helical" evidence="4">
    <location>
        <begin position="189"/>
        <end position="210"/>
    </location>
</feature>
<keyword evidence="4" id="KW-0812">Transmembrane</keyword>
<keyword evidence="2" id="KW-0808">Transferase</keyword>
<feature type="transmembrane region" description="Helical" evidence="4">
    <location>
        <begin position="29"/>
        <end position="52"/>
    </location>
</feature>
<dbReference type="PANTHER" id="PTHR43619">
    <property type="entry name" value="S-ADENOSYL-L-METHIONINE-DEPENDENT METHYLTRANSFERASE YKTD-RELATED"/>
    <property type="match status" value="1"/>
</dbReference>
<keyword evidence="4" id="KW-0472">Membrane</keyword>
<keyword evidence="6" id="KW-1185">Reference proteome</keyword>
<feature type="transmembrane region" description="Helical" evidence="4">
    <location>
        <begin position="337"/>
        <end position="355"/>
    </location>
</feature>
<gene>
    <name evidence="5" type="ORF">P43SY_007024</name>
</gene>
<feature type="transmembrane region" description="Helical" evidence="4">
    <location>
        <begin position="82"/>
        <end position="101"/>
    </location>
</feature>
<evidence type="ECO:0008006" key="7">
    <source>
        <dbReference type="Google" id="ProtNLM"/>
    </source>
</evidence>
<evidence type="ECO:0000313" key="5">
    <source>
        <dbReference type="EMBL" id="KAJ0406416.1"/>
    </source>
</evidence>
<evidence type="ECO:0000256" key="1">
    <source>
        <dbReference type="ARBA" id="ARBA00022603"/>
    </source>
</evidence>
<dbReference type="EMBL" id="JAKCXM010000033">
    <property type="protein sequence ID" value="KAJ0406416.1"/>
    <property type="molecule type" value="Genomic_DNA"/>
</dbReference>
<organism evidence="5 6">
    <name type="scientific">Pythium insidiosum</name>
    <name type="common">Pythiosis disease agent</name>
    <dbReference type="NCBI Taxonomy" id="114742"/>
    <lineage>
        <taxon>Eukaryota</taxon>
        <taxon>Sar</taxon>
        <taxon>Stramenopiles</taxon>
        <taxon>Oomycota</taxon>
        <taxon>Peronosporomycetes</taxon>
        <taxon>Pythiales</taxon>
        <taxon>Pythiaceae</taxon>
        <taxon>Pythium</taxon>
    </lineage>
</organism>
<feature type="region of interest" description="Disordered" evidence="3">
    <location>
        <begin position="108"/>
        <end position="127"/>
    </location>
</feature>
<dbReference type="PANTHER" id="PTHR43619:SF2">
    <property type="entry name" value="S-ADENOSYL-L-METHIONINE-DEPENDENT METHYLTRANSFERASES SUPERFAMILY PROTEIN"/>
    <property type="match status" value="1"/>
</dbReference>
<dbReference type="Gene3D" id="3.40.50.150">
    <property type="entry name" value="Vaccinia Virus protein VP39"/>
    <property type="match status" value="1"/>
</dbReference>
<keyword evidence="4" id="KW-1133">Transmembrane helix</keyword>
<comment type="caution">
    <text evidence="5">The sequence shown here is derived from an EMBL/GenBank/DDBJ whole genome shotgun (WGS) entry which is preliminary data.</text>
</comment>
<evidence type="ECO:0000313" key="6">
    <source>
        <dbReference type="Proteomes" id="UP001209570"/>
    </source>
</evidence>
<dbReference type="Proteomes" id="UP001209570">
    <property type="component" value="Unassembled WGS sequence"/>
</dbReference>
<protein>
    <recommendedName>
        <fullName evidence="7">Transmembrane protein</fullName>
    </recommendedName>
</protein>
<feature type="transmembrane region" description="Helical" evidence="4">
    <location>
        <begin position="253"/>
        <end position="275"/>
    </location>
</feature>
<dbReference type="GO" id="GO:0032259">
    <property type="term" value="P:methylation"/>
    <property type="evidence" value="ECO:0007669"/>
    <property type="project" value="UniProtKB-KW"/>
</dbReference>
<dbReference type="InterPro" id="IPR007213">
    <property type="entry name" value="Ppm1/Ppm2/Tcmp"/>
</dbReference>
<evidence type="ECO:0000256" key="2">
    <source>
        <dbReference type="ARBA" id="ARBA00022679"/>
    </source>
</evidence>